<accession>A0A915J8D6</accession>
<dbReference type="SUPFAM" id="SSF57567">
    <property type="entry name" value="Serine protease inhibitors"/>
    <property type="match status" value="1"/>
</dbReference>
<dbReference type="GO" id="GO:0004867">
    <property type="term" value="F:serine-type endopeptidase inhibitor activity"/>
    <property type="evidence" value="ECO:0007669"/>
    <property type="project" value="UniProtKB-KW"/>
</dbReference>
<proteinExistence type="predicted"/>
<dbReference type="InterPro" id="IPR036084">
    <property type="entry name" value="Ser_inhib-like_sf"/>
</dbReference>
<name>A0A915J8D6_ROMCU</name>
<dbReference type="Gene3D" id="2.10.25.10">
    <property type="entry name" value="Laminin"/>
    <property type="match status" value="1"/>
</dbReference>
<dbReference type="CDD" id="cd19941">
    <property type="entry name" value="TIL"/>
    <property type="match status" value="1"/>
</dbReference>
<evidence type="ECO:0000256" key="1">
    <source>
        <dbReference type="ARBA" id="ARBA00022900"/>
    </source>
</evidence>
<keyword evidence="1" id="KW-0722">Serine protease inhibitor</keyword>
<dbReference type="Proteomes" id="UP000887565">
    <property type="component" value="Unplaced"/>
</dbReference>
<sequence>MTSGADICIEVERRKEGSYDDNSLSIFLLYFSIQVLATSKLFTSTFKSGIPIEAKGQRPRPQCLLSPSNRKTFTEILQKPPSLSKNSVQVHIDHSNQNRAWAEFYWSSFLATPLCQHLYWMKSLMLCDSKACHCKDGYVGDTNNKCIPYWQCLKDNQEKMYGR</sequence>
<protein>
    <submittedName>
        <fullName evidence="3">TIL domain-containing protein</fullName>
    </submittedName>
</protein>
<organism evidence="2 3">
    <name type="scientific">Romanomermis culicivorax</name>
    <name type="common">Nematode worm</name>
    <dbReference type="NCBI Taxonomy" id="13658"/>
    <lineage>
        <taxon>Eukaryota</taxon>
        <taxon>Metazoa</taxon>
        <taxon>Ecdysozoa</taxon>
        <taxon>Nematoda</taxon>
        <taxon>Enoplea</taxon>
        <taxon>Dorylaimia</taxon>
        <taxon>Mermithida</taxon>
        <taxon>Mermithoidea</taxon>
        <taxon>Mermithidae</taxon>
        <taxon>Romanomermis</taxon>
    </lineage>
</organism>
<evidence type="ECO:0000313" key="3">
    <source>
        <dbReference type="WBParaSite" id="nRc.2.0.1.t22734-RA"/>
    </source>
</evidence>
<keyword evidence="1" id="KW-0646">Protease inhibitor</keyword>
<evidence type="ECO:0000313" key="2">
    <source>
        <dbReference type="Proteomes" id="UP000887565"/>
    </source>
</evidence>
<dbReference type="AlphaFoldDB" id="A0A915J8D6"/>
<dbReference type="WBParaSite" id="nRc.2.0.1.t22734-RA">
    <property type="protein sequence ID" value="nRc.2.0.1.t22734-RA"/>
    <property type="gene ID" value="nRc.2.0.1.g22734"/>
</dbReference>
<reference evidence="3" key="1">
    <citation type="submission" date="2022-11" db="UniProtKB">
        <authorList>
            <consortium name="WormBaseParasite"/>
        </authorList>
    </citation>
    <scope>IDENTIFICATION</scope>
</reference>
<keyword evidence="2" id="KW-1185">Reference proteome</keyword>